<gene>
    <name evidence="11" type="ORF">E4633_19580</name>
</gene>
<evidence type="ECO:0000256" key="2">
    <source>
        <dbReference type="ARBA" id="ARBA00012438"/>
    </source>
</evidence>
<dbReference type="InterPro" id="IPR011006">
    <property type="entry name" value="CheY-like_superfamily"/>
</dbReference>
<dbReference type="CDD" id="cd17546">
    <property type="entry name" value="REC_hyHK_CKI1_RcsC-like"/>
    <property type="match status" value="1"/>
</dbReference>
<feature type="domain" description="Histidine kinase" evidence="7">
    <location>
        <begin position="351"/>
        <end position="567"/>
    </location>
</feature>
<keyword evidence="3 4" id="KW-0597">Phosphoprotein</keyword>
<dbReference type="RefSeq" id="WP_135872917.1">
    <property type="nucleotide sequence ID" value="NZ_SRSC01000006.1"/>
</dbReference>
<proteinExistence type="predicted"/>
<dbReference type="CDD" id="cd00075">
    <property type="entry name" value="HATPase"/>
    <property type="match status" value="1"/>
</dbReference>
<dbReference type="Gene3D" id="3.40.50.2300">
    <property type="match status" value="1"/>
</dbReference>
<accession>A0A4S1C9P6</accession>
<dbReference type="PROSITE" id="PS50112">
    <property type="entry name" value="PAS"/>
    <property type="match status" value="1"/>
</dbReference>
<evidence type="ECO:0000259" key="7">
    <source>
        <dbReference type="PROSITE" id="PS50109"/>
    </source>
</evidence>
<comment type="catalytic activity">
    <reaction evidence="1">
        <text>ATP + protein L-histidine = ADP + protein N-phospho-L-histidine.</text>
        <dbReference type="EC" id="2.7.13.3"/>
    </reaction>
</comment>
<dbReference type="PRINTS" id="PR00344">
    <property type="entry name" value="BCTRLSENSOR"/>
</dbReference>
<feature type="modified residue" description="4-aspartylphosphate" evidence="4">
    <location>
        <position position="643"/>
    </location>
</feature>
<name>A0A4S1C9P6_9BACT</name>
<dbReference type="AlphaFoldDB" id="A0A4S1C9P6"/>
<dbReference type="GO" id="GO:0000155">
    <property type="term" value="F:phosphorelay sensor kinase activity"/>
    <property type="evidence" value="ECO:0007669"/>
    <property type="project" value="InterPro"/>
</dbReference>
<dbReference type="InterPro" id="IPR003661">
    <property type="entry name" value="HisK_dim/P_dom"/>
</dbReference>
<dbReference type="InterPro" id="IPR036097">
    <property type="entry name" value="HisK_dim/P_sf"/>
</dbReference>
<dbReference type="Gene3D" id="1.10.287.130">
    <property type="match status" value="1"/>
</dbReference>
<feature type="transmembrane region" description="Helical" evidence="6">
    <location>
        <begin position="20"/>
        <end position="38"/>
    </location>
</feature>
<dbReference type="InterPro" id="IPR001789">
    <property type="entry name" value="Sig_transdc_resp-reg_receiver"/>
</dbReference>
<dbReference type="Proteomes" id="UP000306416">
    <property type="component" value="Unassembled WGS sequence"/>
</dbReference>
<dbReference type="CDD" id="cd00130">
    <property type="entry name" value="PAS"/>
    <property type="match status" value="1"/>
</dbReference>
<dbReference type="InterPro" id="IPR035965">
    <property type="entry name" value="PAS-like_dom_sf"/>
</dbReference>
<dbReference type="Pfam" id="PF13426">
    <property type="entry name" value="PAS_9"/>
    <property type="match status" value="1"/>
</dbReference>
<dbReference type="PROSITE" id="PS50113">
    <property type="entry name" value="PAC"/>
    <property type="match status" value="1"/>
</dbReference>
<dbReference type="InterPro" id="IPR036890">
    <property type="entry name" value="HATPase_C_sf"/>
</dbReference>
<dbReference type="SMART" id="SM00387">
    <property type="entry name" value="HATPase_c"/>
    <property type="match status" value="1"/>
</dbReference>
<dbReference type="EMBL" id="SRSC01000006">
    <property type="protein sequence ID" value="TGU70007.1"/>
    <property type="molecule type" value="Genomic_DNA"/>
</dbReference>
<dbReference type="InterPro" id="IPR001610">
    <property type="entry name" value="PAC"/>
</dbReference>
<sequence>MRRAIKKSQQREIHEIVGVYALFGSAWIYLSGYALIWLVTDRHIADKIEVYKGLLFILVTSFLLYQLIGRFTGRLAESMTQLEQSEARFQAIYHNVNDALFIHDAATGALVDVNRTMCDMFGYTQEEAINITLQQLSLGESPYSEEEAQRLLKLAAQGTAQTFEWRSRKKDGSLFWSEVSLRRAEIGGIDRIIVLVRDITARKEIEEALRQNEETLKVLMEEMPAGVAWANEAGVIEYVNGYVSDWLGFVSADRPTLEELMQRALPDPSYRDEILGSWRAGIGETLESGVIAPIEAKITCIDGTLRHVILNTRLVYHRILFTFTDITKWEAMQSEILKAQKLESLGVLAGGIAHDFNNILTGILGNLSFAELMLEGNHPALAPVKNAEKASQRAAELAHQLLTFSKGGQPIKKVVSVAKLVQESLSLALHGTKVQTKVDLPADLHAIEADEGQINQALSNVIINACQAMPGGGVLSVQAENIPLPEENPMMLPAGEYVKVSFTDEGCGIPYQEQKQIFDPYYSTKPGGSGLGLASVHSIVSRHGGKVEVDSAPGEGTTLTFYLPSAGEAAPEQEAQAEPASPRGGSGGSVLVMDDEEPIRTLAQEMLQYLGYRVTTCGTGEEAVRLYREAFEGGEVFAAAIMDLTIPAGMGGKEAAQRILELDPKAKLIVSSGYSNDPVMASYTEYGFCAAVVKPYRCSDLQQTLEKVACRR</sequence>
<evidence type="ECO:0000313" key="11">
    <source>
        <dbReference type="EMBL" id="TGU70007.1"/>
    </source>
</evidence>
<evidence type="ECO:0000259" key="10">
    <source>
        <dbReference type="PROSITE" id="PS50113"/>
    </source>
</evidence>
<dbReference type="InterPro" id="IPR000014">
    <property type="entry name" value="PAS"/>
</dbReference>
<dbReference type="Pfam" id="PF00072">
    <property type="entry name" value="Response_reg"/>
    <property type="match status" value="1"/>
</dbReference>
<feature type="domain" description="PAC" evidence="10">
    <location>
        <begin position="161"/>
        <end position="211"/>
    </location>
</feature>
<protein>
    <recommendedName>
        <fullName evidence="2">histidine kinase</fullName>
        <ecNumber evidence="2">2.7.13.3</ecNumber>
    </recommendedName>
</protein>
<dbReference type="PROSITE" id="PS50109">
    <property type="entry name" value="HIS_KIN"/>
    <property type="match status" value="1"/>
</dbReference>
<feature type="region of interest" description="Disordered" evidence="5">
    <location>
        <begin position="568"/>
        <end position="588"/>
    </location>
</feature>
<dbReference type="Gene3D" id="3.30.450.20">
    <property type="entry name" value="PAS domain"/>
    <property type="match status" value="2"/>
</dbReference>
<dbReference type="CDD" id="cd00082">
    <property type="entry name" value="HisKA"/>
    <property type="match status" value="1"/>
</dbReference>
<dbReference type="InterPro" id="IPR005467">
    <property type="entry name" value="His_kinase_dom"/>
</dbReference>
<comment type="caution">
    <text evidence="11">The sequence shown here is derived from an EMBL/GenBank/DDBJ whole genome shotgun (WGS) entry which is preliminary data.</text>
</comment>
<evidence type="ECO:0000256" key="6">
    <source>
        <dbReference type="SAM" id="Phobius"/>
    </source>
</evidence>
<dbReference type="InterPro" id="IPR000700">
    <property type="entry name" value="PAS-assoc_C"/>
</dbReference>
<dbReference type="SMART" id="SM00091">
    <property type="entry name" value="PAS"/>
    <property type="match status" value="2"/>
</dbReference>
<evidence type="ECO:0000313" key="12">
    <source>
        <dbReference type="Proteomes" id="UP000306416"/>
    </source>
</evidence>
<dbReference type="SUPFAM" id="SSF55785">
    <property type="entry name" value="PYP-like sensor domain (PAS domain)"/>
    <property type="match status" value="2"/>
</dbReference>
<organism evidence="11 12">
    <name type="scientific">Geomonas terrae</name>
    <dbReference type="NCBI Taxonomy" id="2562681"/>
    <lineage>
        <taxon>Bacteria</taxon>
        <taxon>Pseudomonadati</taxon>
        <taxon>Thermodesulfobacteriota</taxon>
        <taxon>Desulfuromonadia</taxon>
        <taxon>Geobacterales</taxon>
        <taxon>Geobacteraceae</taxon>
        <taxon>Geomonas</taxon>
    </lineage>
</organism>
<dbReference type="Pfam" id="PF13188">
    <property type="entry name" value="PAS_8"/>
    <property type="match status" value="1"/>
</dbReference>
<dbReference type="Gene3D" id="3.30.565.10">
    <property type="entry name" value="Histidine kinase-like ATPase, C-terminal domain"/>
    <property type="match status" value="1"/>
</dbReference>
<evidence type="ECO:0000259" key="9">
    <source>
        <dbReference type="PROSITE" id="PS50112"/>
    </source>
</evidence>
<dbReference type="PROSITE" id="PS50110">
    <property type="entry name" value="RESPONSE_REGULATORY"/>
    <property type="match status" value="1"/>
</dbReference>
<feature type="transmembrane region" description="Helical" evidence="6">
    <location>
        <begin position="50"/>
        <end position="68"/>
    </location>
</feature>
<dbReference type="SMART" id="SM00086">
    <property type="entry name" value="PAC"/>
    <property type="match status" value="2"/>
</dbReference>
<dbReference type="SUPFAM" id="SSF55874">
    <property type="entry name" value="ATPase domain of HSP90 chaperone/DNA topoisomerase II/histidine kinase"/>
    <property type="match status" value="1"/>
</dbReference>
<dbReference type="PANTHER" id="PTHR43065:SF42">
    <property type="entry name" value="TWO-COMPONENT SENSOR PPRA"/>
    <property type="match status" value="1"/>
</dbReference>
<dbReference type="Pfam" id="PF02518">
    <property type="entry name" value="HATPase_c"/>
    <property type="match status" value="1"/>
</dbReference>
<dbReference type="SMART" id="SM00388">
    <property type="entry name" value="HisKA"/>
    <property type="match status" value="1"/>
</dbReference>
<evidence type="ECO:0000256" key="5">
    <source>
        <dbReference type="SAM" id="MobiDB-lite"/>
    </source>
</evidence>
<evidence type="ECO:0000256" key="1">
    <source>
        <dbReference type="ARBA" id="ARBA00000085"/>
    </source>
</evidence>
<dbReference type="SMART" id="SM00448">
    <property type="entry name" value="REC"/>
    <property type="match status" value="1"/>
</dbReference>
<evidence type="ECO:0000256" key="3">
    <source>
        <dbReference type="ARBA" id="ARBA00022553"/>
    </source>
</evidence>
<evidence type="ECO:0000259" key="8">
    <source>
        <dbReference type="PROSITE" id="PS50110"/>
    </source>
</evidence>
<keyword evidence="12" id="KW-1185">Reference proteome</keyword>
<feature type="domain" description="PAS" evidence="9">
    <location>
        <begin position="85"/>
        <end position="159"/>
    </location>
</feature>
<dbReference type="PANTHER" id="PTHR43065">
    <property type="entry name" value="SENSOR HISTIDINE KINASE"/>
    <property type="match status" value="1"/>
</dbReference>
<dbReference type="SUPFAM" id="SSF52172">
    <property type="entry name" value="CheY-like"/>
    <property type="match status" value="1"/>
</dbReference>
<dbReference type="InterPro" id="IPR003594">
    <property type="entry name" value="HATPase_dom"/>
</dbReference>
<evidence type="ECO:0000256" key="4">
    <source>
        <dbReference type="PROSITE-ProRule" id="PRU00169"/>
    </source>
</evidence>
<feature type="compositionally biased region" description="Low complexity" evidence="5">
    <location>
        <begin position="568"/>
        <end position="582"/>
    </location>
</feature>
<dbReference type="EC" id="2.7.13.3" evidence="2"/>
<dbReference type="NCBIfam" id="TIGR00229">
    <property type="entry name" value="sensory_box"/>
    <property type="match status" value="1"/>
</dbReference>
<reference evidence="11 12" key="1">
    <citation type="submission" date="2019-04" db="EMBL/GenBank/DDBJ databases">
        <title>Geobacter oryzae sp. nov., ferric-reducing bacteria isolated from paddy soil.</title>
        <authorList>
            <person name="Xu Z."/>
            <person name="Masuda Y."/>
            <person name="Itoh H."/>
            <person name="Senoo K."/>
        </authorList>
    </citation>
    <scope>NUCLEOTIDE SEQUENCE [LARGE SCALE GENOMIC DNA]</scope>
    <source>
        <strain evidence="11 12">Red111</strain>
    </source>
</reference>
<feature type="domain" description="Response regulatory" evidence="8">
    <location>
        <begin position="589"/>
        <end position="709"/>
    </location>
</feature>
<dbReference type="SUPFAM" id="SSF47384">
    <property type="entry name" value="Homodimeric domain of signal transducing histidine kinase"/>
    <property type="match status" value="1"/>
</dbReference>
<keyword evidence="6" id="KW-0472">Membrane</keyword>
<dbReference type="InterPro" id="IPR004358">
    <property type="entry name" value="Sig_transdc_His_kin-like_C"/>
</dbReference>
<keyword evidence="6" id="KW-1133">Transmembrane helix</keyword>
<keyword evidence="6" id="KW-0812">Transmembrane</keyword>